<dbReference type="SMART" id="SM00054">
    <property type="entry name" value="EFh"/>
    <property type="match status" value="3"/>
</dbReference>
<accession>A0A915LET2</accession>
<reference evidence="7" key="1">
    <citation type="submission" date="2022-11" db="UniProtKB">
        <authorList>
            <consortium name="WormBaseParasite"/>
        </authorList>
    </citation>
    <scope>IDENTIFICATION</scope>
</reference>
<feature type="domain" description="EF-hand" evidence="5">
    <location>
        <begin position="135"/>
        <end position="170"/>
    </location>
</feature>
<dbReference type="FunFam" id="1.10.238.10:FF:000079">
    <property type="entry name" value="Calcium and integrin-binding family member 2"/>
    <property type="match status" value="1"/>
</dbReference>
<proteinExistence type="predicted"/>
<evidence type="ECO:0000313" key="6">
    <source>
        <dbReference type="Proteomes" id="UP000887561"/>
    </source>
</evidence>
<dbReference type="WBParaSite" id="scaffold1042_cov233.g2274">
    <property type="protein sequence ID" value="scaffold1042_cov233.g2274"/>
    <property type="gene ID" value="scaffold1042_cov233.g2274"/>
</dbReference>
<dbReference type="AlphaFoldDB" id="A0A915LET2"/>
<dbReference type="PANTHER" id="PTHR45791:SF6">
    <property type="entry name" value="CALCIUM AND INTEGRIN BINDING FAMILY MEMBER 2"/>
    <property type="match status" value="1"/>
</dbReference>
<dbReference type="GO" id="GO:0000287">
    <property type="term" value="F:magnesium ion binding"/>
    <property type="evidence" value="ECO:0007669"/>
    <property type="project" value="TreeGrafter"/>
</dbReference>
<dbReference type="InterPro" id="IPR011992">
    <property type="entry name" value="EF-hand-dom_pair"/>
</dbReference>
<dbReference type="InterPro" id="IPR002048">
    <property type="entry name" value="EF_hand_dom"/>
</dbReference>
<organism evidence="6 7">
    <name type="scientific">Meloidogyne javanica</name>
    <name type="common">Root-knot nematode worm</name>
    <dbReference type="NCBI Taxonomy" id="6303"/>
    <lineage>
        <taxon>Eukaryota</taxon>
        <taxon>Metazoa</taxon>
        <taxon>Ecdysozoa</taxon>
        <taxon>Nematoda</taxon>
        <taxon>Chromadorea</taxon>
        <taxon>Rhabditida</taxon>
        <taxon>Tylenchina</taxon>
        <taxon>Tylenchomorpha</taxon>
        <taxon>Tylenchoidea</taxon>
        <taxon>Meloidogynidae</taxon>
        <taxon>Meloidogyninae</taxon>
        <taxon>Meloidogyne</taxon>
        <taxon>Meloidogyne incognita group</taxon>
    </lineage>
</organism>
<dbReference type="Proteomes" id="UP000887561">
    <property type="component" value="Unplaced"/>
</dbReference>
<sequence length="423" mass="49475">MGNTRSALGDLHLFSKGGVFTSEQLDEYQDCTFFTKKDILRLYKRFHALNPEKVPGNMQGNQASLVKMTFEEVGRMPELKVILTRLDFDEITVNFTIKENPFRRRICEVFSEDGCGNLTFDDFLDMFSVFSEMAPLQLKLKYAFRIYDFDGDEFLGREDLRQMIDALTRKEMSDEEVEFIIDRIIEEADLDGDKRISQAEFEHVSFQMPLINNQQFPPHPYFRFQQRPFHDQASPTFPEGFQTGVEQNKGIEQPSINQPTQKNDQKSSILEELQAKGEKTVDQGNGSNESDTLPVFLRGAQQEFIEEYKRIIREPNRPYNEQVALIEQLVKKMDVDRQILFKEFMNQNDNKNNADRDRVDKKVAGMSENAKEQFSEISATLNNKSLPDQERWQQVLQIYNKMEPELRNEFEEKFKGFQSAFEN</sequence>
<evidence type="ECO:0000256" key="2">
    <source>
        <dbReference type="ARBA" id="ARBA00022737"/>
    </source>
</evidence>
<dbReference type="SUPFAM" id="SSF47473">
    <property type="entry name" value="EF-hand"/>
    <property type="match status" value="1"/>
</dbReference>
<dbReference type="InterPro" id="IPR051433">
    <property type="entry name" value="CIBP"/>
</dbReference>
<dbReference type="PANTHER" id="PTHR45791">
    <property type="entry name" value="CALCIUM AND INTEGRIN BINDING FAMILY MEMBER 2"/>
    <property type="match status" value="1"/>
</dbReference>
<dbReference type="PROSITE" id="PS50222">
    <property type="entry name" value="EF_HAND_2"/>
    <property type="match status" value="1"/>
</dbReference>
<protein>
    <submittedName>
        <fullName evidence="7">EF-hand domain-containing protein</fullName>
    </submittedName>
</protein>
<keyword evidence="1" id="KW-0479">Metal-binding</keyword>
<evidence type="ECO:0000259" key="5">
    <source>
        <dbReference type="PROSITE" id="PS50222"/>
    </source>
</evidence>
<dbReference type="GO" id="GO:0005509">
    <property type="term" value="F:calcium ion binding"/>
    <property type="evidence" value="ECO:0007669"/>
    <property type="project" value="InterPro"/>
</dbReference>
<dbReference type="Pfam" id="PF13499">
    <property type="entry name" value="EF-hand_7"/>
    <property type="match status" value="1"/>
</dbReference>
<keyword evidence="3" id="KW-0106">Calcium</keyword>
<evidence type="ECO:0000256" key="1">
    <source>
        <dbReference type="ARBA" id="ARBA00022723"/>
    </source>
</evidence>
<dbReference type="Gene3D" id="1.10.238.10">
    <property type="entry name" value="EF-hand"/>
    <property type="match status" value="2"/>
</dbReference>
<evidence type="ECO:0000256" key="4">
    <source>
        <dbReference type="ARBA" id="ARBA00022842"/>
    </source>
</evidence>
<keyword evidence="4" id="KW-0460">Magnesium</keyword>
<evidence type="ECO:0000313" key="7">
    <source>
        <dbReference type="WBParaSite" id="scaffold1042_cov233.g2274"/>
    </source>
</evidence>
<keyword evidence="2" id="KW-0677">Repeat</keyword>
<dbReference type="PROSITE" id="PS00018">
    <property type="entry name" value="EF_HAND_1"/>
    <property type="match status" value="1"/>
</dbReference>
<name>A0A915LET2_MELJA</name>
<keyword evidence="6" id="KW-1185">Reference proteome</keyword>
<evidence type="ECO:0000256" key="3">
    <source>
        <dbReference type="ARBA" id="ARBA00022837"/>
    </source>
</evidence>
<dbReference type="GO" id="GO:0055074">
    <property type="term" value="P:calcium ion homeostasis"/>
    <property type="evidence" value="ECO:0007669"/>
    <property type="project" value="TreeGrafter"/>
</dbReference>
<dbReference type="CDD" id="cd00051">
    <property type="entry name" value="EFh"/>
    <property type="match status" value="1"/>
</dbReference>
<dbReference type="InterPro" id="IPR018247">
    <property type="entry name" value="EF_Hand_1_Ca_BS"/>
</dbReference>